<proteinExistence type="predicted"/>
<dbReference type="EMBL" id="SAXX01000019">
    <property type="protein sequence ID" value="TXJ31662.1"/>
    <property type="molecule type" value="Genomic_DNA"/>
</dbReference>
<comment type="caution">
    <text evidence="3">The sequence shown here is derived from an EMBL/GenBank/DDBJ whole genome shotgun (WGS) entry which is preliminary data.</text>
</comment>
<dbReference type="Proteomes" id="UP000324707">
    <property type="component" value="Unassembled WGS sequence"/>
</dbReference>
<sequence length="263" mass="31322">MRIKLHFELENNIIPKDYRILILSFIKNSLKKNFNESYKEIYGEKPTVKFFTFSVYLPKPKIEKEKIELDRNYFNVLFSIYDNKQFIEFYNSFNSMINKKIDNKENEKYFYPLKNNKMELKNITMVNEKNIISNRVRIKFLSPLVLRNHKEKIINKKRKGKDIYFDFNDSDFNEQINYSVSRLIKDLKLNGVNSNIKLKPYNNLARKTVVSFKNILINSSIGEYILEGDSEFLNILYKTGIGSRRSEGFGMFEVIEELKSEEG</sequence>
<name>A0A5C8E572_9SPIR</name>
<dbReference type="Pfam" id="PF01881">
    <property type="entry name" value="Cas_Cas6_C"/>
    <property type="match status" value="1"/>
</dbReference>
<evidence type="ECO:0000256" key="1">
    <source>
        <dbReference type="ARBA" id="ARBA00023118"/>
    </source>
</evidence>
<accession>A0A5C8E572</accession>
<keyword evidence="1" id="KW-0051">Antiviral defense</keyword>
<evidence type="ECO:0000313" key="3">
    <source>
        <dbReference type="EMBL" id="TXJ31662.1"/>
    </source>
</evidence>
<dbReference type="CDD" id="cd21140">
    <property type="entry name" value="Cas6_I-like"/>
    <property type="match status" value="1"/>
</dbReference>
<dbReference type="AlphaFoldDB" id="A0A5C8E572"/>
<dbReference type="PANTHER" id="PTHR36984">
    <property type="entry name" value="CRISPR-ASSOCIATED ENDORIBONUCLEASE CAS6 1"/>
    <property type="match status" value="1"/>
</dbReference>
<feature type="domain" description="CRISPR associated protein Cas6 C-terminal" evidence="2">
    <location>
        <begin position="127"/>
        <end position="254"/>
    </location>
</feature>
<dbReference type="RefSeq" id="WP_147736678.1">
    <property type="nucleotide sequence ID" value="NZ_SAXX01000019.1"/>
</dbReference>
<dbReference type="Gene3D" id="3.30.70.1890">
    <property type="match status" value="1"/>
</dbReference>
<organism evidence="3 4">
    <name type="scientific">Brachyspira aalborgi</name>
    <dbReference type="NCBI Taxonomy" id="29522"/>
    <lineage>
        <taxon>Bacteria</taxon>
        <taxon>Pseudomonadati</taxon>
        <taxon>Spirochaetota</taxon>
        <taxon>Spirochaetia</taxon>
        <taxon>Brachyspirales</taxon>
        <taxon>Brachyspiraceae</taxon>
        <taxon>Brachyspira</taxon>
    </lineage>
</organism>
<evidence type="ECO:0000259" key="2">
    <source>
        <dbReference type="Pfam" id="PF01881"/>
    </source>
</evidence>
<dbReference type="InterPro" id="IPR049435">
    <property type="entry name" value="Cas_Cas6_C"/>
</dbReference>
<evidence type="ECO:0000313" key="4">
    <source>
        <dbReference type="Proteomes" id="UP000324707"/>
    </source>
</evidence>
<dbReference type="InterPro" id="IPR045747">
    <property type="entry name" value="CRISPR-assoc_prot_Cas6_N_sf"/>
</dbReference>
<dbReference type="PANTHER" id="PTHR36984:SF3">
    <property type="entry name" value="CRISPR-ASSOCIATED ENDORIBONUCLEASE CAS6"/>
    <property type="match status" value="1"/>
</dbReference>
<protein>
    <submittedName>
        <fullName evidence="3">CRISPR-associated endoribonuclease Cas6</fullName>
    </submittedName>
</protein>
<dbReference type="InterPro" id="IPR010156">
    <property type="entry name" value="CRISPR-assoc_prot_Cas6"/>
</dbReference>
<dbReference type="GO" id="GO:0016788">
    <property type="term" value="F:hydrolase activity, acting on ester bonds"/>
    <property type="evidence" value="ECO:0007669"/>
    <property type="project" value="InterPro"/>
</dbReference>
<dbReference type="GO" id="GO:0051607">
    <property type="term" value="P:defense response to virus"/>
    <property type="evidence" value="ECO:0007669"/>
    <property type="project" value="UniProtKB-KW"/>
</dbReference>
<gene>
    <name evidence="3" type="primary">cas6</name>
    <name evidence="3" type="ORF">EPJ69_06625</name>
</gene>
<reference evidence="3 4" key="1">
    <citation type="journal article" date="1992" name="Lakartidningen">
        <title>[Penicillin V and not amoxicillin is the first choice preparation in acute otitis].</title>
        <authorList>
            <person name="Kamme C."/>
            <person name="Lundgren K."/>
            <person name="Prellner K."/>
        </authorList>
    </citation>
    <scope>NUCLEOTIDE SEQUENCE [LARGE SCALE GENOMIC DNA]</scope>
    <source>
        <strain evidence="3 4">PC5538III-lc</strain>
    </source>
</reference>
<dbReference type="NCBIfam" id="TIGR01877">
    <property type="entry name" value="cas_cas6"/>
    <property type="match status" value="1"/>
</dbReference>
<dbReference type="Gene3D" id="3.30.70.1900">
    <property type="match status" value="1"/>
</dbReference>